<feature type="transmembrane region" description="Helical" evidence="8">
    <location>
        <begin position="29"/>
        <end position="54"/>
    </location>
</feature>
<evidence type="ECO:0000313" key="11">
    <source>
        <dbReference type="Proteomes" id="UP001592528"/>
    </source>
</evidence>
<dbReference type="SUPFAM" id="SSF103473">
    <property type="entry name" value="MFS general substrate transporter"/>
    <property type="match status" value="1"/>
</dbReference>
<feature type="transmembrane region" description="Helical" evidence="8">
    <location>
        <begin position="231"/>
        <end position="253"/>
    </location>
</feature>
<feature type="transmembrane region" description="Helical" evidence="8">
    <location>
        <begin position="95"/>
        <end position="118"/>
    </location>
</feature>
<evidence type="ECO:0000256" key="4">
    <source>
        <dbReference type="ARBA" id="ARBA00022692"/>
    </source>
</evidence>
<comment type="caution">
    <text evidence="10">The sequence shown here is derived from an EMBL/GenBank/DDBJ whole genome shotgun (WGS) entry which is preliminary data.</text>
</comment>
<protein>
    <submittedName>
        <fullName evidence="10">MFS transporter</fullName>
    </submittedName>
</protein>
<gene>
    <name evidence="10" type="ORF">ACEZDJ_10790</name>
</gene>
<dbReference type="Pfam" id="PF07690">
    <property type="entry name" value="MFS_1"/>
    <property type="match status" value="1"/>
</dbReference>
<dbReference type="PANTHER" id="PTHR23517:SF13">
    <property type="entry name" value="MAJOR FACILITATOR SUPERFAMILY MFS_1"/>
    <property type="match status" value="1"/>
</dbReference>
<keyword evidence="2" id="KW-0813">Transport</keyword>
<keyword evidence="6 8" id="KW-0472">Membrane</keyword>
<evidence type="ECO:0000256" key="5">
    <source>
        <dbReference type="ARBA" id="ARBA00022989"/>
    </source>
</evidence>
<dbReference type="PROSITE" id="PS50850">
    <property type="entry name" value="MFS"/>
    <property type="match status" value="1"/>
</dbReference>
<reference evidence="10 11" key="1">
    <citation type="submission" date="2024-09" db="EMBL/GenBank/DDBJ databases">
        <authorList>
            <person name="Lee S.D."/>
        </authorList>
    </citation>
    <scope>NUCLEOTIDE SEQUENCE [LARGE SCALE GENOMIC DNA]</scope>
    <source>
        <strain evidence="10 11">N1-5</strain>
    </source>
</reference>
<feature type="transmembrane region" description="Helical" evidence="8">
    <location>
        <begin position="296"/>
        <end position="315"/>
    </location>
</feature>
<keyword evidence="5 8" id="KW-1133">Transmembrane helix</keyword>
<evidence type="ECO:0000256" key="6">
    <source>
        <dbReference type="ARBA" id="ARBA00023136"/>
    </source>
</evidence>
<feature type="transmembrane region" description="Helical" evidence="8">
    <location>
        <begin position="124"/>
        <end position="142"/>
    </location>
</feature>
<feature type="transmembrane region" description="Helical" evidence="8">
    <location>
        <begin position="154"/>
        <end position="179"/>
    </location>
</feature>
<feature type="transmembrane region" description="Helical" evidence="8">
    <location>
        <begin position="185"/>
        <end position="204"/>
    </location>
</feature>
<keyword evidence="3" id="KW-1003">Cell membrane</keyword>
<comment type="subcellular location">
    <subcellularLocation>
        <location evidence="1">Cell membrane</location>
        <topology evidence="1">Multi-pass membrane protein</topology>
    </subcellularLocation>
</comment>
<evidence type="ECO:0000256" key="8">
    <source>
        <dbReference type="SAM" id="Phobius"/>
    </source>
</evidence>
<name>A0ABV6UK01_9ACTN</name>
<feature type="transmembrane region" description="Helical" evidence="8">
    <location>
        <begin position="356"/>
        <end position="378"/>
    </location>
</feature>
<dbReference type="InterPro" id="IPR011701">
    <property type="entry name" value="MFS"/>
</dbReference>
<feature type="domain" description="Major facilitator superfamily (MFS) profile" evidence="9">
    <location>
        <begin position="29"/>
        <end position="413"/>
    </location>
</feature>
<feature type="transmembrane region" description="Helical" evidence="8">
    <location>
        <begin position="265"/>
        <end position="287"/>
    </location>
</feature>
<evidence type="ECO:0000256" key="2">
    <source>
        <dbReference type="ARBA" id="ARBA00022448"/>
    </source>
</evidence>
<evidence type="ECO:0000256" key="7">
    <source>
        <dbReference type="SAM" id="MobiDB-lite"/>
    </source>
</evidence>
<evidence type="ECO:0000256" key="1">
    <source>
        <dbReference type="ARBA" id="ARBA00004651"/>
    </source>
</evidence>
<dbReference type="InterPro" id="IPR036259">
    <property type="entry name" value="MFS_trans_sf"/>
</dbReference>
<dbReference type="PANTHER" id="PTHR23517">
    <property type="entry name" value="RESISTANCE PROTEIN MDTM, PUTATIVE-RELATED-RELATED"/>
    <property type="match status" value="1"/>
</dbReference>
<evidence type="ECO:0000259" key="9">
    <source>
        <dbReference type="PROSITE" id="PS50850"/>
    </source>
</evidence>
<dbReference type="InterPro" id="IPR050171">
    <property type="entry name" value="MFS_Transporters"/>
</dbReference>
<feature type="transmembrane region" description="Helical" evidence="8">
    <location>
        <begin position="60"/>
        <end position="83"/>
    </location>
</feature>
<dbReference type="Gene3D" id="1.20.1250.20">
    <property type="entry name" value="MFS general substrate transporter like domains"/>
    <property type="match status" value="1"/>
</dbReference>
<dbReference type="Proteomes" id="UP001592528">
    <property type="component" value="Unassembled WGS sequence"/>
</dbReference>
<dbReference type="InterPro" id="IPR020846">
    <property type="entry name" value="MFS_dom"/>
</dbReference>
<feature type="region of interest" description="Disordered" evidence="7">
    <location>
        <begin position="1"/>
        <end position="21"/>
    </location>
</feature>
<accession>A0ABV6UK01</accession>
<dbReference type="EMBL" id="JBHEZZ010000004">
    <property type="protein sequence ID" value="MFC1401776.1"/>
    <property type="molecule type" value="Genomic_DNA"/>
</dbReference>
<feature type="transmembrane region" description="Helical" evidence="8">
    <location>
        <begin position="321"/>
        <end position="344"/>
    </location>
</feature>
<proteinExistence type="predicted"/>
<dbReference type="RefSeq" id="WP_157624032.1">
    <property type="nucleotide sequence ID" value="NZ_JBHEZZ010000004.1"/>
</dbReference>
<organism evidence="10 11">
    <name type="scientific">Streptacidiphilus cavernicola</name>
    <dbReference type="NCBI Taxonomy" id="3342716"/>
    <lineage>
        <taxon>Bacteria</taxon>
        <taxon>Bacillati</taxon>
        <taxon>Actinomycetota</taxon>
        <taxon>Actinomycetes</taxon>
        <taxon>Kitasatosporales</taxon>
        <taxon>Streptomycetaceae</taxon>
        <taxon>Streptacidiphilus</taxon>
    </lineage>
</organism>
<feature type="transmembrane region" description="Helical" evidence="8">
    <location>
        <begin position="390"/>
        <end position="409"/>
    </location>
</feature>
<sequence length="452" mass="46105">MVSTNIPGAQAPAVPADTGRSRGMPRGGAFWLVGLVSVLLLVASTVPSPMYVIYQQRWHFSAAMITVVFGVYALFVLGSMLLFGSLSDTAGRRPVLVLSLLLMALAMVLFIVAGNVWVLLVARAVQGIGAGIATGTLGAALIELSPRSAPARGMLINTVAPTFGMALGALGSGLLVQYAPLPTKLSYIIELVLFVALGLALLFLPETAPSAGSGFRIVLRRISIPKEARRPFALVALSIVAVWSVGGLFLSLGPSLVAQMLHSNSHVLGGLVVTALAGGGTVAQLALGRLSGLRPIALGGLLLLAGLGLDTLALSQHSAGLFFTGTVVLGLGWGTAFMGAFRSMAALADPVHRGELLAAVYVVAYLAMSLPAIGAGIAVPHAGLHTTTNVFTAVVAALIVVALGSLPFVSRHHRSGRVGAHEPVVQHTPGPCCLATHDAAGSTAAPVPVGAH</sequence>
<evidence type="ECO:0000313" key="10">
    <source>
        <dbReference type="EMBL" id="MFC1401776.1"/>
    </source>
</evidence>
<keyword evidence="4 8" id="KW-0812">Transmembrane</keyword>
<evidence type="ECO:0000256" key="3">
    <source>
        <dbReference type="ARBA" id="ARBA00022475"/>
    </source>
</evidence>
<keyword evidence="11" id="KW-1185">Reference proteome</keyword>